<evidence type="ECO:0000256" key="3">
    <source>
        <dbReference type="ARBA" id="ARBA00013208"/>
    </source>
</evidence>
<dbReference type="InterPro" id="IPR000223">
    <property type="entry name" value="Pept_S26A_signal_pept_1"/>
</dbReference>
<keyword evidence="6" id="KW-0472">Membrane</keyword>
<evidence type="ECO:0000313" key="8">
    <source>
        <dbReference type="EMBL" id="RHX78475.1"/>
    </source>
</evidence>
<comment type="catalytic activity">
    <reaction evidence="1 6">
        <text>Cleavage of hydrophobic, N-terminal signal or leader sequences from secreted and periplasmic proteins.</text>
        <dbReference type="EC" id="3.4.21.89"/>
    </reaction>
</comment>
<evidence type="ECO:0000256" key="1">
    <source>
        <dbReference type="ARBA" id="ARBA00000677"/>
    </source>
</evidence>
<dbReference type="Gene3D" id="2.10.109.10">
    <property type="entry name" value="Umud Fragment, subunit A"/>
    <property type="match status" value="1"/>
</dbReference>
<organism evidence="8 9">
    <name type="scientific">Leptospira yasudae</name>
    <dbReference type="NCBI Taxonomy" id="2202201"/>
    <lineage>
        <taxon>Bacteria</taxon>
        <taxon>Pseudomonadati</taxon>
        <taxon>Spirochaetota</taxon>
        <taxon>Spirochaetia</taxon>
        <taxon>Leptospirales</taxon>
        <taxon>Leptospiraceae</taxon>
        <taxon>Leptospira</taxon>
    </lineage>
</organism>
<evidence type="ECO:0000256" key="2">
    <source>
        <dbReference type="ARBA" id="ARBA00009370"/>
    </source>
</evidence>
<dbReference type="RefSeq" id="WP_118956924.1">
    <property type="nucleotide sequence ID" value="NZ_QHCR01000007.1"/>
</dbReference>
<gene>
    <name evidence="8" type="primary">lepB</name>
    <name evidence="8" type="ORF">DLM77_15310</name>
</gene>
<keyword evidence="9" id="KW-1185">Reference proteome</keyword>
<comment type="caution">
    <text evidence="8">The sequence shown here is derived from an EMBL/GenBank/DDBJ whole genome shotgun (WGS) entry which is preliminary data.</text>
</comment>
<dbReference type="Pfam" id="PF10502">
    <property type="entry name" value="Peptidase_S26"/>
    <property type="match status" value="1"/>
</dbReference>
<dbReference type="Proteomes" id="UP000285569">
    <property type="component" value="Unassembled WGS sequence"/>
</dbReference>
<reference evidence="8 9" key="2">
    <citation type="journal article" date="2020" name="Int. J. Syst. Evol. Microbiol.">
        <title>Leptospira yasudae sp. nov. and Leptospira stimsonii sp. nov., two new species of the pathogenic group isolated from environmental sources.</title>
        <authorList>
            <person name="Casanovas-Massana A."/>
            <person name="Hamond C."/>
            <person name="Santos L.A."/>
            <person name="de Oliveira D."/>
            <person name="Hacker K.P."/>
            <person name="Balassiano I."/>
            <person name="Costa F."/>
            <person name="Medeiros M.A."/>
            <person name="Reis M.G."/>
            <person name="Ko A.I."/>
            <person name="Wunder E.A."/>
        </authorList>
    </citation>
    <scope>NUCLEOTIDE SEQUENCE [LARGE SCALE GENOMIC DNA]</scope>
    <source>
        <strain evidence="8 9">B21</strain>
    </source>
</reference>
<dbReference type="EMBL" id="QHCR01000007">
    <property type="protein sequence ID" value="RHX78475.1"/>
    <property type="molecule type" value="Genomic_DNA"/>
</dbReference>
<dbReference type="PANTHER" id="PTHR43390">
    <property type="entry name" value="SIGNAL PEPTIDASE I"/>
    <property type="match status" value="1"/>
</dbReference>
<accession>A0ABX9LZL7</accession>
<feature type="domain" description="Peptidase S26" evidence="7">
    <location>
        <begin position="122"/>
        <end position="300"/>
    </location>
</feature>
<proteinExistence type="inferred from homology"/>
<evidence type="ECO:0000256" key="4">
    <source>
        <dbReference type="ARBA" id="ARBA00019232"/>
    </source>
</evidence>
<dbReference type="EC" id="3.4.21.89" evidence="3 6"/>
<keyword evidence="6" id="KW-0812">Transmembrane</keyword>
<keyword evidence="6" id="KW-0645">Protease</keyword>
<evidence type="ECO:0000259" key="7">
    <source>
        <dbReference type="Pfam" id="PF10502"/>
    </source>
</evidence>
<dbReference type="InterPro" id="IPR036286">
    <property type="entry name" value="LexA/Signal_pep-like_sf"/>
</dbReference>
<dbReference type="PROSITE" id="PS00761">
    <property type="entry name" value="SPASE_I_3"/>
    <property type="match status" value="1"/>
</dbReference>
<dbReference type="PANTHER" id="PTHR43390:SF1">
    <property type="entry name" value="CHLOROPLAST PROCESSING PEPTIDASE"/>
    <property type="match status" value="1"/>
</dbReference>
<keyword evidence="5 6" id="KW-0378">Hydrolase</keyword>
<comment type="subcellular location">
    <subcellularLocation>
        <location evidence="6">Membrane</location>
        <topology evidence="6">Single-pass type II membrane protein</topology>
    </subcellularLocation>
</comment>
<dbReference type="InterPro" id="IPR019757">
    <property type="entry name" value="Pept_S26A_signal_pept_1_Lys-AS"/>
</dbReference>
<dbReference type="InterPro" id="IPR019533">
    <property type="entry name" value="Peptidase_S26"/>
</dbReference>
<dbReference type="NCBIfam" id="TIGR02227">
    <property type="entry name" value="sigpep_I_bact"/>
    <property type="match status" value="1"/>
</dbReference>
<feature type="transmembrane region" description="Helical" evidence="6">
    <location>
        <begin position="27"/>
        <end position="47"/>
    </location>
</feature>
<comment type="similarity">
    <text evidence="2 6">Belongs to the peptidase S26 family.</text>
</comment>
<feature type="transmembrane region" description="Helical" evidence="6">
    <location>
        <begin position="54"/>
        <end position="74"/>
    </location>
</feature>
<dbReference type="InterPro" id="IPR019758">
    <property type="entry name" value="Pept_S26A_signal_pept_1_CS"/>
</dbReference>
<dbReference type="PROSITE" id="PS00760">
    <property type="entry name" value="SPASE_I_2"/>
    <property type="match status" value="1"/>
</dbReference>
<protein>
    <recommendedName>
        <fullName evidence="4 6">Signal peptidase I</fullName>
        <ecNumber evidence="3 6">3.4.21.89</ecNumber>
    </recommendedName>
</protein>
<feature type="transmembrane region" description="Helical" evidence="6">
    <location>
        <begin position="94"/>
        <end position="111"/>
    </location>
</feature>
<reference evidence="9" key="1">
    <citation type="submission" date="2018-05" db="EMBL/GenBank/DDBJ databases">
        <title>Leptospira yasudae sp. nov. and Leptospira stimsonii sp. nov., two pathogenic species of the genus Leptospira isolated from environmental sources.</title>
        <authorList>
            <person name="Casanovas-Massana A."/>
            <person name="Hamond C."/>
            <person name="Santos L.A."/>
            <person name="Hacker K.P."/>
            <person name="Balassiano I."/>
            <person name="Medeiros M.A."/>
            <person name="Reis M.G."/>
            <person name="Ko A.I."/>
            <person name="Wunder E.A."/>
        </authorList>
    </citation>
    <scope>NUCLEOTIDE SEQUENCE [LARGE SCALE GENOMIC DNA]</scope>
    <source>
        <strain evidence="9">B21</strain>
    </source>
</reference>
<evidence type="ECO:0000313" key="9">
    <source>
        <dbReference type="Proteomes" id="UP000285569"/>
    </source>
</evidence>
<evidence type="ECO:0000256" key="6">
    <source>
        <dbReference type="RuleBase" id="RU362042"/>
    </source>
</evidence>
<name>A0ABX9LZL7_9LEPT</name>
<comment type="caution">
    <text evidence="6">Lacks conserved residue(s) required for the propagation of feature annotation.</text>
</comment>
<sequence length="353" mass="41258">MRFAFALILNLLFTPIGFIVLNDVKRFMIFLLFDIISICVFNGLIYIYDKVQKIGILVAFIFVIIIFLTIIVIYTRKSWASYQERADNYPFGKAKTIGLLVLLFILESFIYDEFKTFFKDHFYSTHNIVSRSMEPSVQLGDYIFVNHHNFQIKNGDAIHYIFEESENGRKEALKRVIGIPGDRLLLKDKKISKDSYILEIILNGKTLKNKKIPHPFIQENIDINLSDKVFYEETIGNKKYITVYKRASTLGKTEDFGYKEIVLKEGEYFILGDNRNDSYDSRISGPIKRSVILGKMVSKYFSINFKDYTCSEAMNLILHDFEALDRCSTDFVTKILRSKIRFENIGRNEFYDN</sequence>
<keyword evidence="6" id="KW-1133">Transmembrane helix</keyword>
<evidence type="ECO:0000256" key="5">
    <source>
        <dbReference type="ARBA" id="ARBA00022801"/>
    </source>
</evidence>
<dbReference type="PRINTS" id="PR00727">
    <property type="entry name" value="LEADERPTASE"/>
</dbReference>
<dbReference type="SUPFAM" id="SSF51306">
    <property type="entry name" value="LexA/Signal peptidase"/>
    <property type="match status" value="1"/>
</dbReference>
<dbReference type="CDD" id="cd06530">
    <property type="entry name" value="S26_SPase_I"/>
    <property type="match status" value="1"/>
</dbReference>
<dbReference type="CDD" id="cd06462">
    <property type="entry name" value="Peptidase_S24_S26"/>
    <property type="match status" value="1"/>
</dbReference>